<keyword evidence="4" id="KW-1185">Reference proteome</keyword>
<dbReference type="EMBL" id="NMUH01000770">
    <property type="protein sequence ID" value="MQL84562.1"/>
    <property type="molecule type" value="Genomic_DNA"/>
</dbReference>
<sequence>MYIGVDDGVFVPPSDVYIAIATFVLPMGCLCLHGVTCLYDLDMRLDVCRFMTPEDVDMANGSLVTTCGVSVWANAGGLDHEEEAPTGVEDPSRHVRPM</sequence>
<dbReference type="Proteomes" id="UP000652761">
    <property type="component" value="Unassembled WGS sequence"/>
</dbReference>
<dbReference type="AlphaFoldDB" id="A0A843UFD5"/>
<keyword evidence="2" id="KW-0472">Membrane</keyword>
<name>A0A843UFD5_COLES</name>
<proteinExistence type="predicted"/>
<feature type="transmembrane region" description="Helical" evidence="2">
    <location>
        <begin position="16"/>
        <end position="41"/>
    </location>
</feature>
<comment type="caution">
    <text evidence="3">The sequence shown here is derived from an EMBL/GenBank/DDBJ whole genome shotgun (WGS) entry which is preliminary data.</text>
</comment>
<accession>A0A843UFD5</accession>
<keyword evidence="2" id="KW-1133">Transmembrane helix</keyword>
<evidence type="ECO:0000256" key="1">
    <source>
        <dbReference type="SAM" id="MobiDB-lite"/>
    </source>
</evidence>
<protein>
    <submittedName>
        <fullName evidence="3">Uncharacterized protein</fullName>
    </submittedName>
</protein>
<keyword evidence="2" id="KW-0812">Transmembrane</keyword>
<organism evidence="3 4">
    <name type="scientific">Colocasia esculenta</name>
    <name type="common">Wild taro</name>
    <name type="synonym">Arum esculentum</name>
    <dbReference type="NCBI Taxonomy" id="4460"/>
    <lineage>
        <taxon>Eukaryota</taxon>
        <taxon>Viridiplantae</taxon>
        <taxon>Streptophyta</taxon>
        <taxon>Embryophyta</taxon>
        <taxon>Tracheophyta</taxon>
        <taxon>Spermatophyta</taxon>
        <taxon>Magnoliopsida</taxon>
        <taxon>Liliopsida</taxon>
        <taxon>Araceae</taxon>
        <taxon>Aroideae</taxon>
        <taxon>Colocasieae</taxon>
        <taxon>Colocasia</taxon>
    </lineage>
</organism>
<reference evidence="3" key="1">
    <citation type="submission" date="2017-07" db="EMBL/GenBank/DDBJ databases">
        <title>Taro Niue Genome Assembly and Annotation.</title>
        <authorList>
            <person name="Atibalentja N."/>
            <person name="Keating K."/>
            <person name="Fields C.J."/>
        </authorList>
    </citation>
    <scope>NUCLEOTIDE SEQUENCE</scope>
    <source>
        <strain evidence="3">Niue_2</strain>
        <tissue evidence="3">Leaf</tissue>
    </source>
</reference>
<feature type="region of interest" description="Disordered" evidence="1">
    <location>
        <begin position="78"/>
        <end position="98"/>
    </location>
</feature>
<gene>
    <name evidence="3" type="ORF">Taro_017070</name>
</gene>
<evidence type="ECO:0000313" key="4">
    <source>
        <dbReference type="Proteomes" id="UP000652761"/>
    </source>
</evidence>
<evidence type="ECO:0000256" key="2">
    <source>
        <dbReference type="SAM" id="Phobius"/>
    </source>
</evidence>
<evidence type="ECO:0000313" key="3">
    <source>
        <dbReference type="EMBL" id="MQL84562.1"/>
    </source>
</evidence>